<sequence>MTIGLHVKVIRNNILKNCKKLRDTKIVITPDLTKAQLERHKIFKYLLKISRSTTIDRYYIRGEKIHPNKQIICGIITVDNILETDNLNKFRQSIGSSGWRNERKEEEIVGRQVHFETGIDIELNPTRNKKSGKQVIKPEDTILRAEGKEEKETENRSKKFTTHAIQNENIYRKNPVTTRGRRHTSN</sequence>
<protein>
    <submittedName>
        <fullName evidence="2">Uncharacterized protein</fullName>
    </submittedName>
</protein>
<reference evidence="2 3" key="1">
    <citation type="submission" date="2023-03" db="EMBL/GenBank/DDBJ databases">
        <title>Genome insight into feeding habits of ladybird beetles.</title>
        <authorList>
            <person name="Li H.-S."/>
            <person name="Huang Y.-H."/>
            <person name="Pang H."/>
        </authorList>
    </citation>
    <scope>NUCLEOTIDE SEQUENCE [LARGE SCALE GENOMIC DNA]</scope>
    <source>
        <strain evidence="2">SYSU_2023b</strain>
        <tissue evidence="2">Whole body</tissue>
    </source>
</reference>
<accession>A0AAW1UNF1</accession>
<evidence type="ECO:0000256" key="1">
    <source>
        <dbReference type="SAM" id="MobiDB-lite"/>
    </source>
</evidence>
<proteinExistence type="predicted"/>
<feature type="region of interest" description="Disordered" evidence="1">
    <location>
        <begin position="144"/>
        <end position="186"/>
    </location>
</feature>
<dbReference type="Proteomes" id="UP001431783">
    <property type="component" value="Unassembled WGS sequence"/>
</dbReference>
<feature type="compositionally biased region" description="Basic and acidic residues" evidence="1">
    <location>
        <begin position="144"/>
        <end position="157"/>
    </location>
</feature>
<dbReference type="AlphaFoldDB" id="A0AAW1UNF1"/>
<evidence type="ECO:0000313" key="2">
    <source>
        <dbReference type="EMBL" id="KAK9882615.1"/>
    </source>
</evidence>
<keyword evidence="3" id="KW-1185">Reference proteome</keyword>
<gene>
    <name evidence="2" type="ORF">WA026_022245</name>
</gene>
<evidence type="ECO:0000313" key="3">
    <source>
        <dbReference type="Proteomes" id="UP001431783"/>
    </source>
</evidence>
<dbReference type="EMBL" id="JARQZJ010000078">
    <property type="protein sequence ID" value="KAK9882615.1"/>
    <property type="molecule type" value="Genomic_DNA"/>
</dbReference>
<name>A0AAW1UNF1_9CUCU</name>
<comment type="caution">
    <text evidence="2">The sequence shown here is derived from an EMBL/GenBank/DDBJ whole genome shotgun (WGS) entry which is preliminary data.</text>
</comment>
<organism evidence="2 3">
    <name type="scientific">Henosepilachna vigintioctopunctata</name>
    <dbReference type="NCBI Taxonomy" id="420089"/>
    <lineage>
        <taxon>Eukaryota</taxon>
        <taxon>Metazoa</taxon>
        <taxon>Ecdysozoa</taxon>
        <taxon>Arthropoda</taxon>
        <taxon>Hexapoda</taxon>
        <taxon>Insecta</taxon>
        <taxon>Pterygota</taxon>
        <taxon>Neoptera</taxon>
        <taxon>Endopterygota</taxon>
        <taxon>Coleoptera</taxon>
        <taxon>Polyphaga</taxon>
        <taxon>Cucujiformia</taxon>
        <taxon>Coccinelloidea</taxon>
        <taxon>Coccinellidae</taxon>
        <taxon>Epilachninae</taxon>
        <taxon>Epilachnini</taxon>
        <taxon>Henosepilachna</taxon>
    </lineage>
</organism>